<reference evidence="2 3" key="1">
    <citation type="journal article" date="2019" name="Commun. Biol.">
        <title>The bagworm genome reveals a unique fibroin gene that provides high tensile strength.</title>
        <authorList>
            <person name="Kono N."/>
            <person name="Nakamura H."/>
            <person name="Ohtoshi R."/>
            <person name="Tomita M."/>
            <person name="Numata K."/>
            <person name="Arakawa K."/>
        </authorList>
    </citation>
    <scope>NUCLEOTIDE SEQUENCE [LARGE SCALE GENOMIC DNA]</scope>
</reference>
<proteinExistence type="predicted"/>
<organism evidence="2 3">
    <name type="scientific">Eumeta variegata</name>
    <name type="common">Bagworm moth</name>
    <name type="synonym">Eumeta japonica</name>
    <dbReference type="NCBI Taxonomy" id="151549"/>
    <lineage>
        <taxon>Eukaryota</taxon>
        <taxon>Metazoa</taxon>
        <taxon>Ecdysozoa</taxon>
        <taxon>Arthropoda</taxon>
        <taxon>Hexapoda</taxon>
        <taxon>Insecta</taxon>
        <taxon>Pterygota</taxon>
        <taxon>Neoptera</taxon>
        <taxon>Endopterygota</taxon>
        <taxon>Lepidoptera</taxon>
        <taxon>Glossata</taxon>
        <taxon>Ditrysia</taxon>
        <taxon>Tineoidea</taxon>
        <taxon>Psychidae</taxon>
        <taxon>Oiketicinae</taxon>
        <taxon>Eumeta</taxon>
    </lineage>
</organism>
<dbReference type="AlphaFoldDB" id="A0A4C1SME0"/>
<evidence type="ECO:0000256" key="1">
    <source>
        <dbReference type="SAM" id="MobiDB-lite"/>
    </source>
</evidence>
<sequence length="121" mass="13870">MQREQSPGGGRGGIYGARRRCRPGGRRVNKRHQLMIRRRHGAQSRVPARPTHACRPAPTCRPTPTYRPPYKLFQIHFAFAVVCCDVAARRLRFLLLEPAPFGYEVTAFHNMSQTFNQSLRP</sequence>
<feature type="region of interest" description="Disordered" evidence="1">
    <location>
        <begin position="1"/>
        <end position="56"/>
    </location>
</feature>
<keyword evidence="3" id="KW-1185">Reference proteome</keyword>
<dbReference type="EMBL" id="BGZK01000009">
    <property type="protein sequence ID" value="GBP03066.1"/>
    <property type="molecule type" value="Genomic_DNA"/>
</dbReference>
<protein>
    <submittedName>
        <fullName evidence="2">Uncharacterized protein</fullName>
    </submittedName>
</protein>
<accession>A0A4C1SME0</accession>
<dbReference type="Proteomes" id="UP000299102">
    <property type="component" value="Unassembled WGS sequence"/>
</dbReference>
<name>A0A4C1SME0_EUMVA</name>
<feature type="compositionally biased region" description="Basic residues" evidence="1">
    <location>
        <begin position="17"/>
        <end position="42"/>
    </location>
</feature>
<comment type="caution">
    <text evidence="2">The sequence shown here is derived from an EMBL/GenBank/DDBJ whole genome shotgun (WGS) entry which is preliminary data.</text>
</comment>
<evidence type="ECO:0000313" key="2">
    <source>
        <dbReference type="EMBL" id="GBP03066.1"/>
    </source>
</evidence>
<gene>
    <name evidence="2" type="ORF">EVAR_2555_1</name>
</gene>
<evidence type="ECO:0000313" key="3">
    <source>
        <dbReference type="Proteomes" id="UP000299102"/>
    </source>
</evidence>